<dbReference type="Gene3D" id="3.30.565.10">
    <property type="entry name" value="Histidine kinase-like ATPase, C-terminal domain"/>
    <property type="match status" value="1"/>
</dbReference>
<keyword evidence="8" id="KW-0472">Membrane</keyword>
<feature type="transmembrane region" description="Helical" evidence="8">
    <location>
        <begin position="15"/>
        <end position="38"/>
    </location>
</feature>
<dbReference type="InterPro" id="IPR003661">
    <property type="entry name" value="HisK_dim/P_dom"/>
</dbReference>
<dbReference type="GO" id="GO:0005524">
    <property type="term" value="F:ATP binding"/>
    <property type="evidence" value="ECO:0007669"/>
    <property type="project" value="UniProtKB-KW"/>
</dbReference>
<dbReference type="Pfam" id="PF02518">
    <property type="entry name" value="HATPase_c"/>
    <property type="match status" value="1"/>
</dbReference>
<dbReference type="OrthoDB" id="1522504at2"/>
<dbReference type="GO" id="GO:0000156">
    <property type="term" value="F:phosphorelay response regulator activity"/>
    <property type="evidence" value="ECO:0007669"/>
    <property type="project" value="TreeGrafter"/>
</dbReference>
<comment type="caution">
    <text evidence="10">The sequence shown here is derived from an EMBL/GenBank/DDBJ whole genome shotgun (WGS) entry which is preliminary data.</text>
</comment>
<evidence type="ECO:0000313" key="11">
    <source>
        <dbReference type="Proteomes" id="UP000546007"/>
    </source>
</evidence>
<dbReference type="SMART" id="SM00388">
    <property type="entry name" value="HisKA"/>
    <property type="match status" value="1"/>
</dbReference>
<dbReference type="GO" id="GO:0007234">
    <property type="term" value="P:osmosensory signaling via phosphorelay pathway"/>
    <property type="evidence" value="ECO:0007669"/>
    <property type="project" value="TreeGrafter"/>
</dbReference>
<dbReference type="InterPro" id="IPR036890">
    <property type="entry name" value="HATPase_C_sf"/>
</dbReference>
<keyword evidence="7" id="KW-0902">Two-component regulatory system</keyword>
<dbReference type="SUPFAM" id="SSF55874">
    <property type="entry name" value="ATPase domain of HSP90 chaperone/DNA topoisomerase II/histidine kinase"/>
    <property type="match status" value="1"/>
</dbReference>
<dbReference type="Gene3D" id="1.10.287.130">
    <property type="match status" value="1"/>
</dbReference>
<dbReference type="InterPro" id="IPR005467">
    <property type="entry name" value="His_kinase_dom"/>
</dbReference>
<keyword evidence="8" id="KW-1133">Transmembrane helix</keyword>
<dbReference type="RefSeq" id="WP_124316411.1">
    <property type="nucleotide sequence ID" value="NZ_AP028155.1"/>
</dbReference>
<gene>
    <name evidence="10" type="ORF">GGR14_002152</name>
</gene>
<accession>A0A7W6HXP2</accession>
<keyword evidence="6" id="KW-0067">ATP-binding</keyword>
<keyword evidence="11" id="KW-1185">Reference proteome</keyword>
<evidence type="ECO:0000256" key="2">
    <source>
        <dbReference type="ARBA" id="ARBA00012438"/>
    </source>
</evidence>
<dbReference type="Pfam" id="PF00512">
    <property type="entry name" value="HisKA"/>
    <property type="match status" value="1"/>
</dbReference>
<evidence type="ECO:0000256" key="1">
    <source>
        <dbReference type="ARBA" id="ARBA00000085"/>
    </source>
</evidence>
<evidence type="ECO:0000256" key="8">
    <source>
        <dbReference type="SAM" id="Phobius"/>
    </source>
</evidence>
<evidence type="ECO:0000256" key="4">
    <source>
        <dbReference type="ARBA" id="ARBA00022741"/>
    </source>
</evidence>
<dbReference type="InterPro" id="IPR036097">
    <property type="entry name" value="HisK_dim/P_sf"/>
</dbReference>
<dbReference type="GO" id="GO:0030295">
    <property type="term" value="F:protein kinase activator activity"/>
    <property type="evidence" value="ECO:0007669"/>
    <property type="project" value="TreeGrafter"/>
</dbReference>
<evidence type="ECO:0000256" key="3">
    <source>
        <dbReference type="ARBA" id="ARBA00022679"/>
    </source>
</evidence>
<keyword evidence="4" id="KW-0547">Nucleotide-binding</keyword>
<feature type="domain" description="Histidine kinase" evidence="9">
    <location>
        <begin position="238"/>
        <end position="455"/>
    </location>
</feature>
<dbReference type="PROSITE" id="PS50109">
    <property type="entry name" value="HIS_KIN"/>
    <property type="match status" value="1"/>
</dbReference>
<dbReference type="GO" id="GO:0000155">
    <property type="term" value="F:phosphorelay sensor kinase activity"/>
    <property type="evidence" value="ECO:0007669"/>
    <property type="project" value="InterPro"/>
</dbReference>
<organism evidence="10 11">
    <name type="scientific">Butyricimonas faecihominis</name>
    <dbReference type="NCBI Taxonomy" id="1472416"/>
    <lineage>
        <taxon>Bacteria</taxon>
        <taxon>Pseudomonadati</taxon>
        <taxon>Bacteroidota</taxon>
        <taxon>Bacteroidia</taxon>
        <taxon>Bacteroidales</taxon>
        <taxon>Odoribacteraceae</taxon>
        <taxon>Butyricimonas</taxon>
    </lineage>
</organism>
<protein>
    <recommendedName>
        <fullName evidence="2">histidine kinase</fullName>
        <ecNumber evidence="2">2.7.13.3</ecNumber>
    </recommendedName>
</protein>
<keyword evidence="8" id="KW-0812">Transmembrane</keyword>
<evidence type="ECO:0000313" key="10">
    <source>
        <dbReference type="EMBL" id="MBB4026358.1"/>
    </source>
</evidence>
<dbReference type="EMBL" id="JACIES010000005">
    <property type="protein sequence ID" value="MBB4026358.1"/>
    <property type="molecule type" value="Genomic_DNA"/>
</dbReference>
<dbReference type="CDD" id="cd00082">
    <property type="entry name" value="HisKA"/>
    <property type="match status" value="1"/>
</dbReference>
<feature type="transmembrane region" description="Helical" evidence="8">
    <location>
        <begin position="156"/>
        <end position="179"/>
    </location>
</feature>
<comment type="catalytic activity">
    <reaction evidence="1">
        <text>ATP + protein L-histidine = ADP + protein N-phospho-L-histidine.</text>
        <dbReference type="EC" id="2.7.13.3"/>
    </reaction>
</comment>
<proteinExistence type="predicted"/>
<dbReference type="InterPro" id="IPR050351">
    <property type="entry name" value="BphY/WalK/GraS-like"/>
</dbReference>
<dbReference type="PANTHER" id="PTHR42878:SF7">
    <property type="entry name" value="SENSOR HISTIDINE KINASE GLRK"/>
    <property type="match status" value="1"/>
</dbReference>
<dbReference type="Proteomes" id="UP000546007">
    <property type="component" value="Unassembled WGS sequence"/>
</dbReference>
<evidence type="ECO:0000259" key="9">
    <source>
        <dbReference type="PROSITE" id="PS50109"/>
    </source>
</evidence>
<evidence type="ECO:0000256" key="6">
    <source>
        <dbReference type="ARBA" id="ARBA00022840"/>
    </source>
</evidence>
<name>A0A7W6HXP2_9BACT</name>
<dbReference type="PANTHER" id="PTHR42878">
    <property type="entry name" value="TWO-COMPONENT HISTIDINE KINASE"/>
    <property type="match status" value="1"/>
</dbReference>
<keyword evidence="3" id="KW-0808">Transferase</keyword>
<dbReference type="AlphaFoldDB" id="A0A7W6HXP2"/>
<dbReference type="InterPro" id="IPR003594">
    <property type="entry name" value="HATPase_dom"/>
</dbReference>
<dbReference type="SMART" id="SM00387">
    <property type="entry name" value="HATPase_c"/>
    <property type="match status" value="1"/>
</dbReference>
<sequence length="455" mass="51327">MKDLQHSIKRIGKRVLIGAILLISVNILIYSLVVHYYLKAGVSQPPAQFIRKLADRLHIENNNFKVDSLLLVQVKEQQMWVMLLDDKQRNIRWAVNLPGLLPDTTTLGDISTLAKSHLKDDSPTGYKRDEEMFAASDLNDSSPNFDNMQQITEMKFFPVLNLLLILGNISVLILGYLFIDRRMLHSLKSILGGIQRLSRGETVRVNEKGVFSDVASCLNQTSDLLHKQTAYRENWIAGVSHDVRTPLSVILGRAGQLEDGDYSSEETRKQALYIKNQALKLRELINDLNLFSQLEKGTQPLREETFHPSVFFRQTIAAFLNSDPRTQYYQIETRIDPNIEKSTLHGDPGLLSRTINNLLYNSIQHTPAGTTLTLSLTYQSGFYRFSVSDNGKGVSPAFLQKLQTLAQGEIPDLLPGQEHGLGLSIVCQIVKLHKGKICFHNLQPHGFSTEILLPE</sequence>
<evidence type="ECO:0000256" key="5">
    <source>
        <dbReference type="ARBA" id="ARBA00022777"/>
    </source>
</evidence>
<evidence type="ECO:0000256" key="7">
    <source>
        <dbReference type="ARBA" id="ARBA00023012"/>
    </source>
</evidence>
<keyword evidence="5 10" id="KW-0418">Kinase</keyword>
<dbReference type="EC" id="2.7.13.3" evidence="2"/>
<dbReference type="SUPFAM" id="SSF47384">
    <property type="entry name" value="Homodimeric domain of signal transducing histidine kinase"/>
    <property type="match status" value="1"/>
</dbReference>
<reference evidence="10 11" key="1">
    <citation type="submission" date="2020-08" db="EMBL/GenBank/DDBJ databases">
        <title>Genomic Encyclopedia of Type Strains, Phase IV (KMG-IV): sequencing the most valuable type-strain genomes for metagenomic binning, comparative biology and taxonomic classification.</title>
        <authorList>
            <person name="Goeker M."/>
        </authorList>
    </citation>
    <scope>NUCLEOTIDE SEQUENCE [LARGE SCALE GENOMIC DNA]</scope>
    <source>
        <strain evidence="10 11">DSM 105721</strain>
    </source>
</reference>
<dbReference type="GeneID" id="93102002"/>